<evidence type="ECO:0000256" key="4">
    <source>
        <dbReference type="ARBA" id="ARBA00022989"/>
    </source>
</evidence>
<dbReference type="PANTHER" id="PTHR30572:SF4">
    <property type="entry name" value="ABC TRANSPORTER PERMEASE YTRF"/>
    <property type="match status" value="1"/>
</dbReference>
<proteinExistence type="inferred from homology"/>
<evidence type="ECO:0000256" key="2">
    <source>
        <dbReference type="ARBA" id="ARBA00022475"/>
    </source>
</evidence>
<feature type="transmembrane region" description="Helical" evidence="7">
    <location>
        <begin position="21"/>
        <end position="41"/>
    </location>
</feature>
<keyword evidence="10" id="KW-1185">Reference proteome</keyword>
<evidence type="ECO:0000256" key="3">
    <source>
        <dbReference type="ARBA" id="ARBA00022692"/>
    </source>
</evidence>
<feature type="transmembrane region" description="Helical" evidence="7">
    <location>
        <begin position="433"/>
        <end position="453"/>
    </location>
</feature>
<feature type="domain" description="ABC3 transporter permease C-terminal" evidence="8">
    <location>
        <begin position="268"/>
        <end position="387"/>
    </location>
</feature>
<keyword evidence="3 7" id="KW-0812">Transmembrane</keyword>
<comment type="subcellular location">
    <subcellularLocation>
        <location evidence="1">Cell membrane</location>
        <topology evidence="1">Multi-pass membrane protein</topology>
    </subcellularLocation>
</comment>
<feature type="domain" description="ABC3 transporter permease C-terminal" evidence="8">
    <location>
        <begin position="654"/>
        <end position="770"/>
    </location>
</feature>
<keyword evidence="4 7" id="KW-1133">Transmembrane helix</keyword>
<evidence type="ECO:0000256" key="7">
    <source>
        <dbReference type="SAM" id="Phobius"/>
    </source>
</evidence>
<accession>A0A7Y9Z8V1</accession>
<evidence type="ECO:0000256" key="1">
    <source>
        <dbReference type="ARBA" id="ARBA00004651"/>
    </source>
</evidence>
<feature type="transmembrane region" description="Helical" evidence="7">
    <location>
        <begin position="313"/>
        <end position="338"/>
    </location>
</feature>
<reference evidence="9 10" key="1">
    <citation type="submission" date="2020-07" db="EMBL/GenBank/DDBJ databases">
        <title>Sequencing the genomes of 1000 actinobacteria strains.</title>
        <authorList>
            <person name="Klenk H.-P."/>
        </authorList>
    </citation>
    <scope>NUCLEOTIDE SEQUENCE [LARGE SCALE GENOMIC DNA]</scope>
    <source>
        <strain evidence="9 10">DSM 19970</strain>
    </source>
</reference>
<evidence type="ECO:0000256" key="5">
    <source>
        <dbReference type="ARBA" id="ARBA00023136"/>
    </source>
</evidence>
<dbReference type="GO" id="GO:0005886">
    <property type="term" value="C:plasma membrane"/>
    <property type="evidence" value="ECO:0007669"/>
    <property type="project" value="UniProtKB-SubCell"/>
</dbReference>
<feature type="transmembrane region" description="Helical" evidence="7">
    <location>
        <begin position="647"/>
        <end position="669"/>
    </location>
</feature>
<protein>
    <submittedName>
        <fullName evidence="9">Putative ABC transport system permease protein</fullName>
    </submittedName>
</protein>
<dbReference type="Pfam" id="PF02687">
    <property type="entry name" value="FtsX"/>
    <property type="match status" value="2"/>
</dbReference>
<keyword evidence="5 7" id="KW-0472">Membrane</keyword>
<feature type="transmembrane region" description="Helical" evidence="7">
    <location>
        <begin position="740"/>
        <end position="759"/>
    </location>
</feature>
<dbReference type="InterPro" id="IPR003838">
    <property type="entry name" value="ABC3_permease_C"/>
</dbReference>
<evidence type="ECO:0000313" key="9">
    <source>
        <dbReference type="EMBL" id="NYI40113.1"/>
    </source>
</evidence>
<dbReference type="PANTHER" id="PTHR30572">
    <property type="entry name" value="MEMBRANE COMPONENT OF TRANSPORTER-RELATED"/>
    <property type="match status" value="1"/>
</dbReference>
<name>A0A7Y9Z8V1_9MICO</name>
<dbReference type="EMBL" id="JACBZO010000001">
    <property type="protein sequence ID" value="NYI40113.1"/>
    <property type="molecule type" value="Genomic_DNA"/>
</dbReference>
<comment type="caution">
    <text evidence="9">The sequence shown here is derived from an EMBL/GenBank/DDBJ whole genome shotgun (WGS) entry which is preliminary data.</text>
</comment>
<dbReference type="RefSeq" id="WP_062074945.1">
    <property type="nucleotide sequence ID" value="NZ_BBRC01000004.1"/>
</dbReference>
<dbReference type="AlphaFoldDB" id="A0A7Y9Z8V1"/>
<comment type="similarity">
    <text evidence="6">Belongs to the ABC-4 integral membrane protein family.</text>
</comment>
<feature type="transmembrane region" description="Helical" evidence="7">
    <location>
        <begin position="704"/>
        <end position="728"/>
    </location>
</feature>
<keyword evidence="2" id="KW-1003">Cell membrane</keyword>
<dbReference type="Proteomes" id="UP000547973">
    <property type="component" value="Unassembled WGS sequence"/>
</dbReference>
<feature type="transmembrane region" description="Helical" evidence="7">
    <location>
        <begin position="267"/>
        <end position="285"/>
    </location>
</feature>
<evidence type="ECO:0000256" key="6">
    <source>
        <dbReference type="ARBA" id="ARBA00038076"/>
    </source>
</evidence>
<evidence type="ECO:0000313" key="10">
    <source>
        <dbReference type="Proteomes" id="UP000547973"/>
    </source>
</evidence>
<sequence>MRATTRKGFRDLARQRAQVSAVGVTIMLGVMLYVATAGAFLNLSDSYRQTYDRLHFADLIATGPDAQAVADAALTAGATAAITRIQADPPMRINGTALVGRVISLPDSGQAAVDNVDMIAGSYLDPGAGKNSGADQVLLEKHAADTFGLKPGDTLEVFGGGTWHTATVQGIVVSPEYIWAARSRQEVIADPNSFAVVFASESLAHSWLGATPTQALALLPPGTNADASGPVATAMRGAGAHDVVTWREQASQATLQEDLNGFKEMSVAFPLLFLTAAGVSSYVMLARRILRERPIIGTLMASGARRGRVLRHYLSQGVIVGLGGAVVGVILGAAANGAVTSAYTGALGIPDTVVRTHAWMLVAGLAFGVVVGLLGAFGPALTASRTAPAEAMRQSAMPLKPGSWSRFVARLSGLPVSTRMALRDVGRNRRRTLATALGGVLALVIVIASVGMMTSMLDALHIQYHDVSTQDATVTVASGGVSADALAAVPGVTAVEPTVVGNATAVSGDRSYATTLQGFEPGTAMHGFLAPDGSSVALPKDGVLAGQALTGILHVKVGDTITLTIGGKDHQVVLAGLVDEPLGTALYATNAVASGIVPSQGLDTYLLSLDSGANHTQLRNQITGMNGVVAYQDANAIVGIVDQYLGLFYAFIGVMIALGSVLALAMIYVTMAVSVAERTGELATLRAAGVSVGKVARTIATENLLATTLGLPFGLGLGVLAARAFLASFSNDLFNLQLSMPWWMLPACAVGVLAAAGLSQWPAVRSVRRVDVAKVVRERAA</sequence>
<dbReference type="GO" id="GO:0022857">
    <property type="term" value="F:transmembrane transporter activity"/>
    <property type="evidence" value="ECO:0007669"/>
    <property type="project" value="TreeGrafter"/>
</dbReference>
<gene>
    <name evidence="9" type="ORF">BKA03_000232</name>
</gene>
<evidence type="ECO:0000259" key="8">
    <source>
        <dbReference type="Pfam" id="PF02687"/>
    </source>
</evidence>
<organism evidence="9 10">
    <name type="scientific">Demequina lutea</name>
    <dbReference type="NCBI Taxonomy" id="431489"/>
    <lineage>
        <taxon>Bacteria</taxon>
        <taxon>Bacillati</taxon>
        <taxon>Actinomycetota</taxon>
        <taxon>Actinomycetes</taxon>
        <taxon>Micrococcales</taxon>
        <taxon>Demequinaceae</taxon>
        <taxon>Demequina</taxon>
    </lineage>
</organism>
<dbReference type="InterPro" id="IPR050250">
    <property type="entry name" value="Macrolide_Exporter_MacB"/>
</dbReference>
<dbReference type="OrthoDB" id="3997102at2"/>
<feature type="transmembrane region" description="Helical" evidence="7">
    <location>
        <begin position="358"/>
        <end position="383"/>
    </location>
</feature>